<keyword evidence="1" id="KW-1133">Transmembrane helix</keyword>
<feature type="transmembrane region" description="Helical" evidence="1">
    <location>
        <begin position="88"/>
        <end position="108"/>
    </location>
</feature>
<feature type="transmembrane region" description="Helical" evidence="1">
    <location>
        <begin position="29"/>
        <end position="50"/>
    </location>
</feature>
<keyword evidence="1" id="KW-0472">Membrane</keyword>
<evidence type="ECO:0000256" key="1">
    <source>
        <dbReference type="SAM" id="Phobius"/>
    </source>
</evidence>
<comment type="caution">
    <text evidence="2">The sequence shown here is derived from an EMBL/GenBank/DDBJ whole genome shotgun (WGS) entry which is preliminary data.</text>
</comment>
<dbReference type="Proteomes" id="UP001163823">
    <property type="component" value="Chromosome 9"/>
</dbReference>
<gene>
    <name evidence="2" type="ORF">O6P43_021657</name>
</gene>
<keyword evidence="1" id="KW-0812">Transmembrane</keyword>
<dbReference type="AlphaFoldDB" id="A0AAD7LCQ4"/>
<protein>
    <submittedName>
        <fullName evidence="2">BI1-like protein</fullName>
    </submittedName>
</protein>
<evidence type="ECO:0000313" key="2">
    <source>
        <dbReference type="EMBL" id="KAJ7954991.1"/>
    </source>
</evidence>
<feature type="transmembrane region" description="Helical" evidence="1">
    <location>
        <begin position="62"/>
        <end position="81"/>
    </location>
</feature>
<dbReference type="EMBL" id="JARAOO010000009">
    <property type="protein sequence ID" value="KAJ7954991.1"/>
    <property type="molecule type" value="Genomic_DNA"/>
</dbReference>
<accession>A0AAD7LCQ4</accession>
<reference evidence="2" key="1">
    <citation type="journal article" date="2023" name="Science">
        <title>Elucidation of the pathway for biosynthesis of saponin adjuvants from the soapbark tree.</title>
        <authorList>
            <person name="Reed J."/>
            <person name="Orme A."/>
            <person name="El-Demerdash A."/>
            <person name="Owen C."/>
            <person name="Martin L.B.B."/>
            <person name="Misra R.C."/>
            <person name="Kikuchi S."/>
            <person name="Rejzek M."/>
            <person name="Martin A.C."/>
            <person name="Harkess A."/>
            <person name="Leebens-Mack J."/>
            <person name="Louveau T."/>
            <person name="Stephenson M.J."/>
            <person name="Osbourn A."/>
        </authorList>
    </citation>
    <scope>NUCLEOTIDE SEQUENCE</scope>
    <source>
        <strain evidence="2">S10</strain>
    </source>
</reference>
<keyword evidence="3" id="KW-1185">Reference proteome</keyword>
<dbReference type="KEGG" id="qsa:O6P43_021657"/>
<sequence>MRWKERQVICRNPRMAEDRRKWRFLCKMYGILTAQWMLTFIISTIITFLSPIPNLLIGKLKITASVVIVTVCLSLILLRLLYSYGKQVGLNLILLGLLSLSVSIGVGASCGNISDKAGAIKNNLEFNLARPWRLSCFHISVLVSFEQIFVPYAFAAGFCVIIFSFMIYSAVERLLEKL</sequence>
<proteinExistence type="predicted"/>
<organism evidence="2 3">
    <name type="scientific">Quillaja saponaria</name>
    <name type="common">Soap bark tree</name>
    <dbReference type="NCBI Taxonomy" id="32244"/>
    <lineage>
        <taxon>Eukaryota</taxon>
        <taxon>Viridiplantae</taxon>
        <taxon>Streptophyta</taxon>
        <taxon>Embryophyta</taxon>
        <taxon>Tracheophyta</taxon>
        <taxon>Spermatophyta</taxon>
        <taxon>Magnoliopsida</taxon>
        <taxon>eudicotyledons</taxon>
        <taxon>Gunneridae</taxon>
        <taxon>Pentapetalae</taxon>
        <taxon>rosids</taxon>
        <taxon>fabids</taxon>
        <taxon>Fabales</taxon>
        <taxon>Quillajaceae</taxon>
        <taxon>Quillaja</taxon>
    </lineage>
</organism>
<feature type="transmembrane region" description="Helical" evidence="1">
    <location>
        <begin position="149"/>
        <end position="171"/>
    </location>
</feature>
<evidence type="ECO:0000313" key="3">
    <source>
        <dbReference type="Proteomes" id="UP001163823"/>
    </source>
</evidence>
<name>A0AAD7LCQ4_QUISA</name>